<accession>A0A7X5ZG50</accession>
<sequence length="73" mass="8140">MILGTHEDNSHDRLARGADAYNGTGFRHRTQAEVTSMRALHTAGMNMTEISRQFQCSRTTAMRIVKGISFQGI</sequence>
<gene>
    <name evidence="2" type="ORF">FHU31_005917</name>
</gene>
<feature type="compositionally biased region" description="Basic and acidic residues" evidence="1">
    <location>
        <begin position="1"/>
        <end position="16"/>
    </location>
</feature>
<evidence type="ECO:0000256" key="1">
    <source>
        <dbReference type="SAM" id="MobiDB-lite"/>
    </source>
</evidence>
<dbReference type="Gene3D" id="1.10.10.60">
    <property type="entry name" value="Homeodomain-like"/>
    <property type="match status" value="1"/>
</dbReference>
<evidence type="ECO:0000313" key="2">
    <source>
        <dbReference type="EMBL" id="NIH98893.1"/>
    </source>
</evidence>
<organism evidence="2 3">
    <name type="scientific">Mycolicibacterium fluoranthenivorans</name>
    <dbReference type="NCBI Taxonomy" id="258505"/>
    <lineage>
        <taxon>Bacteria</taxon>
        <taxon>Bacillati</taxon>
        <taxon>Actinomycetota</taxon>
        <taxon>Actinomycetes</taxon>
        <taxon>Mycobacteriales</taxon>
        <taxon>Mycobacteriaceae</taxon>
        <taxon>Mycolicibacterium</taxon>
    </lineage>
</organism>
<comment type="caution">
    <text evidence="2">The sequence shown here is derived from an EMBL/GenBank/DDBJ whole genome shotgun (WGS) entry which is preliminary data.</text>
</comment>
<reference evidence="2 3" key="1">
    <citation type="submission" date="2020-03" db="EMBL/GenBank/DDBJ databases">
        <title>Sequencing the genomes of 1000 actinobacteria strains.</title>
        <authorList>
            <person name="Klenk H.-P."/>
        </authorList>
    </citation>
    <scope>NUCLEOTIDE SEQUENCE [LARGE SCALE GENOMIC DNA]</scope>
    <source>
        <strain evidence="2 3">DSM 44556</strain>
    </source>
</reference>
<feature type="region of interest" description="Disordered" evidence="1">
    <location>
        <begin position="1"/>
        <end position="22"/>
    </location>
</feature>
<evidence type="ECO:0000313" key="3">
    <source>
        <dbReference type="Proteomes" id="UP000547444"/>
    </source>
</evidence>
<name>A0A7X5ZG50_9MYCO</name>
<dbReference type="AlphaFoldDB" id="A0A7X5ZG50"/>
<dbReference type="EMBL" id="JAANOW010000005">
    <property type="protein sequence ID" value="NIH98893.1"/>
    <property type="molecule type" value="Genomic_DNA"/>
</dbReference>
<dbReference type="Proteomes" id="UP000547444">
    <property type="component" value="Unassembled WGS sequence"/>
</dbReference>
<proteinExistence type="predicted"/>
<keyword evidence="3" id="KW-1185">Reference proteome</keyword>
<protein>
    <submittedName>
        <fullName evidence="2">Mor family transcriptional regulator</fullName>
    </submittedName>
</protein>